<dbReference type="GO" id="GO:0080188">
    <property type="term" value="P:gene silencing by siRNA-directed DNA methylation"/>
    <property type="evidence" value="ECO:0007669"/>
    <property type="project" value="InterPro"/>
</dbReference>
<evidence type="ECO:0000259" key="8">
    <source>
        <dbReference type="PROSITE" id="PS51194"/>
    </source>
</evidence>
<dbReference type="InterPro" id="IPR000330">
    <property type="entry name" value="SNF2_N"/>
</dbReference>
<evidence type="ECO:0000256" key="1">
    <source>
        <dbReference type="ARBA" id="ARBA00004123"/>
    </source>
</evidence>
<protein>
    <submittedName>
        <fullName evidence="9">Uncharacterized protein</fullName>
    </submittedName>
</protein>
<dbReference type="SUPFAM" id="SSF52540">
    <property type="entry name" value="P-loop containing nucleoside triphosphate hydrolases"/>
    <property type="match status" value="2"/>
</dbReference>
<evidence type="ECO:0000256" key="5">
    <source>
        <dbReference type="ARBA" id="ARBA00022840"/>
    </source>
</evidence>
<reference evidence="9" key="1">
    <citation type="submission" date="2022-04" db="EMBL/GenBank/DDBJ databases">
        <title>Carnegiea gigantea Genome sequencing and assembly v2.</title>
        <authorList>
            <person name="Copetti D."/>
            <person name="Sanderson M.J."/>
            <person name="Burquez A."/>
            <person name="Wojciechowski M.F."/>
        </authorList>
    </citation>
    <scope>NUCLEOTIDE SEQUENCE</scope>
    <source>
        <strain evidence="9">SGP5-SGP5p</strain>
        <tissue evidence="9">Aerial part</tissue>
    </source>
</reference>
<dbReference type="GO" id="GO:0016787">
    <property type="term" value="F:hydrolase activity"/>
    <property type="evidence" value="ECO:0007669"/>
    <property type="project" value="UniProtKB-KW"/>
</dbReference>
<feature type="domain" description="Helicase C-terminal" evidence="8">
    <location>
        <begin position="669"/>
        <end position="855"/>
    </location>
</feature>
<comment type="subcellular location">
    <subcellularLocation>
        <location evidence="1">Nucleus</location>
    </subcellularLocation>
</comment>
<comment type="caution">
    <text evidence="9">The sequence shown here is derived from an EMBL/GenBank/DDBJ whole genome shotgun (WGS) entry which is preliminary data.</text>
</comment>
<dbReference type="PANTHER" id="PTHR45821:SF1">
    <property type="entry name" value="ATP-DEPENDENT HELICASE FAMILY PROTEIN-RELATED"/>
    <property type="match status" value="1"/>
</dbReference>
<dbReference type="Gene3D" id="3.40.50.10810">
    <property type="entry name" value="Tandem AAA-ATPase domain"/>
    <property type="match status" value="1"/>
</dbReference>
<dbReference type="Proteomes" id="UP001153076">
    <property type="component" value="Unassembled WGS sequence"/>
</dbReference>
<dbReference type="OrthoDB" id="9900844at2759"/>
<dbReference type="InterPro" id="IPR038718">
    <property type="entry name" value="SNF2-like_sf"/>
</dbReference>
<evidence type="ECO:0000259" key="7">
    <source>
        <dbReference type="PROSITE" id="PS51192"/>
    </source>
</evidence>
<dbReference type="CDD" id="cd18793">
    <property type="entry name" value="SF2_C_SNF"/>
    <property type="match status" value="1"/>
</dbReference>
<dbReference type="EMBL" id="JAKOGI010000002">
    <property type="protein sequence ID" value="KAJ8453023.1"/>
    <property type="molecule type" value="Genomic_DNA"/>
</dbReference>
<dbReference type="GO" id="GO:0005524">
    <property type="term" value="F:ATP binding"/>
    <property type="evidence" value="ECO:0007669"/>
    <property type="project" value="UniProtKB-KW"/>
</dbReference>
<dbReference type="InterPro" id="IPR001650">
    <property type="entry name" value="Helicase_C-like"/>
</dbReference>
<evidence type="ECO:0000313" key="10">
    <source>
        <dbReference type="Proteomes" id="UP001153076"/>
    </source>
</evidence>
<evidence type="ECO:0000256" key="3">
    <source>
        <dbReference type="ARBA" id="ARBA00022801"/>
    </source>
</evidence>
<dbReference type="InterPro" id="IPR044567">
    <property type="entry name" value="CLSY/DRD1"/>
</dbReference>
<evidence type="ECO:0000256" key="4">
    <source>
        <dbReference type="ARBA" id="ARBA00022806"/>
    </source>
</evidence>
<keyword evidence="5" id="KW-0067">ATP-binding</keyword>
<dbReference type="Pfam" id="PF00271">
    <property type="entry name" value="Helicase_C"/>
    <property type="match status" value="1"/>
</dbReference>
<dbReference type="GO" id="GO:0005634">
    <property type="term" value="C:nucleus"/>
    <property type="evidence" value="ECO:0007669"/>
    <property type="project" value="UniProtKB-SubCell"/>
</dbReference>
<sequence>MVSEKAKHLDRWPQFHNEVRVLRASIIRGKRMKQVQPAEFRSLQVAANYVNAGFSDPVALTQKHARILRMSVLRAKRTRLSNPATEPCIGFNPQMVDPASTNQFISQPGGVEVGNSSHSDFDIHFCPLCIDQLLLHPIYSVVAISFRGSRICCRVILDLPTIVPLVCSGRGAITSCQEEVRDTALEENKGSYIGVEADEETEKKDETESEEDGLAYMWKEMAFAIECCKEIPEGQLSNESESEDEDDCDHSFVLKDDIGYVCRVCGLVQKGIEDIFEFLFPKRTRARSYTSEPLNVNDDKQDESLPDWYTAPKMDITVTEDLPYTKLMKLMKPHQMAGFKFLLSNLVTEDPHGCILAHAPGSGKTFMIICFMQSFLAQYPSARPLVVLPKGILSTWKKEFQRWQVDDIPLYDFYSAKAGNRVQQLNVLKQWVERKSILFLGYKQFSSIVSGRATCQSMASCQEILVKTPTVLILDEGHTPRNKDTDTLDSLTRVQTPRKVVLSGTLYQNHVKEVFNILNLVQPRFLKLEVNLAKVRCIMSKVDTHGVRKKLRGAGDAAFYDLLENTLLKDENYQRKIGVIKDLREMTGQVLHYYKGDFFDELPGLMDFTVLLKLSPKQRADVDKLKKLKERKFKTSSLGSAIYIHPQLKQFSESSNKRKQENSAVSNEKLDQIFKKIDLKDGVKAKFFLNMLRLCECEQEKLLVFSHYLLPLKFLGQLAVHFKGWIHDKQIFMITGESTTEHREWSMERFNTSPDARVFFGSIKACGEGVSLVGASRILILDVHPNPSVSWQAICRAFRPGQKKKVFTYRLVAADSPEEEDHLTCSRKELIAKMWFEWNEFSEQREFDCEAMDLEGCGDSFLQSPPLANDVKALLRRFVILPCLVSCYLIKLTCFDLCMKY</sequence>
<dbReference type="InterPro" id="IPR049730">
    <property type="entry name" value="SNF2/RAD54-like_C"/>
</dbReference>
<dbReference type="AlphaFoldDB" id="A0A9Q1L0N7"/>
<keyword evidence="4" id="KW-0347">Helicase</keyword>
<proteinExistence type="predicted"/>
<accession>A0A9Q1L0N7</accession>
<dbReference type="PROSITE" id="PS51194">
    <property type="entry name" value="HELICASE_CTER"/>
    <property type="match status" value="1"/>
</dbReference>
<keyword evidence="2" id="KW-0547">Nucleotide-binding</keyword>
<gene>
    <name evidence="9" type="ORF">Cgig2_014786</name>
</gene>
<evidence type="ECO:0000256" key="6">
    <source>
        <dbReference type="ARBA" id="ARBA00023242"/>
    </source>
</evidence>
<evidence type="ECO:0000313" key="9">
    <source>
        <dbReference type="EMBL" id="KAJ8453023.1"/>
    </source>
</evidence>
<dbReference type="InterPro" id="IPR027417">
    <property type="entry name" value="P-loop_NTPase"/>
</dbReference>
<dbReference type="InterPro" id="IPR014001">
    <property type="entry name" value="Helicase_ATP-bd"/>
</dbReference>
<evidence type="ECO:0000256" key="2">
    <source>
        <dbReference type="ARBA" id="ARBA00022741"/>
    </source>
</evidence>
<dbReference type="SMART" id="SM00490">
    <property type="entry name" value="HELICc"/>
    <property type="match status" value="1"/>
</dbReference>
<dbReference type="Pfam" id="PF00176">
    <property type="entry name" value="SNF2-rel_dom"/>
    <property type="match status" value="1"/>
</dbReference>
<keyword evidence="6" id="KW-0539">Nucleus</keyword>
<dbReference type="SMART" id="SM00487">
    <property type="entry name" value="DEXDc"/>
    <property type="match status" value="1"/>
</dbReference>
<dbReference type="PANTHER" id="PTHR45821">
    <property type="entry name" value="SNF2 DOMAIN-CONTAINING PROTEIN CLASSY 2-RELATED"/>
    <property type="match status" value="1"/>
</dbReference>
<organism evidence="9 10">
    <name type="scientific">Carnegiea gigantea</name>
    <dbReference type="NCBI Taxonomy" id="171969"/>
    <lineage>
        <taxon>Eukaryota</taxon>
        <taxon>Viridiplantae</taxon>
        <taxon>Streptophyta</taxon>
        <taxon>Embryophyta</taxon>
        <taxon>Tracheophyta</taxon>
        <taxon>Spermatophyta</taxon>
        <taxon>Magnoliopsida</taxon>
        <taxon>eudicotyledons</taxon>
        <taxon>Gunneridae</taxon>
        <taxon>Pentapetalae</taxon>
        <taxon>Caryophyllales</taxon>
        <taxon>Cactineae</taxon>
        <taxon>Cactaceae</taxon>
        <taxon>Cactoideae</taxon>
        <taxon>Echinocereeae</taxon>
        <taxon>Carnegiea</taxon>
    </lineage>
</organism>
<dbReference type="GO" id="GO:0004386">
    <property type="term" value="F:helicase activity"/>
    <property type="evidence" value="ECO:0007669"/>
    <property type="project" value="UniProtKB-KW"/>
</dbReference>
<dbReference type="Gene3D" id="3.40.50.300">
    <property type="entry name" value="P-loop containing nucleotide triphosphate hydrolases"/>
    <property type="match status" value="1"/>
</dbReference>
<keyword evidence="3" id="KW-0378">Hydrolase</keyword>
<keyword evidence="10" id="KW-1185">Reference proteome</keyword>
<feature type="domain" description="Helicase ATP-binding" evidence="7">
    <location>
        <begin position="345"/>
        <end position="524"/>
    </location>
</feature>
<dbReference type="PROSITE" id="PS51192">
    <property type="entry name" value="HELICASE_ATP_BIND_1"/>
    <property type="match status" value="1"/>
</dbReference>
<name>A0A9Q1L0N7_9CARY</name>